<evidence type="ECO:0000313" key="1">
    <source>
        <dbReference type="EMBL" id="EQB61344.1"/>
    </source>
</evidence>
<dbReference type="HOGENOM" id="CLU_1267210_0_0_1"/>
<protein>
    <submittedName>
        <fullName evidence="1">Uncharacterized protein</fullName>
    </submittedName>
</protein>
<evidence type="ECO:0000313" key="2">
    <source>
        <dbReference type="Proteomes" id="UP000053780"/>
    </source>
</evidence>
<dbReference type="AlphaFoldDB" id="T0LA53"/>
<reference evidence="1 2" key="1">
    <citation type="journal article" date="2013" name="BMC Genomics">
        <title>Genome sequencing and comparative genomics of honey bee microsporidia, Nosema apis reveal novel insights into host-parasite interactions.</title>
        <authorList>
            <person name="Chen Yp."/>
            <person name="Pettis J.S."/>
            <person name="Zhao Y."/>
            <person name="Liu X."/>
            <person name="Tallon L.J."/>
            <person name="Sadzewicz L.D."/>
            <person name="Li R."/>
            <person name="Zheng H."/>
            <person name="Huang S."/>
            <person name="Zhang X."/>
            <person name="Hamilton M.C."/>
            <person name="Pernal S.F."/>
            <person name="Melathopoulos A.P."/>
            <person name="Yan X."/>
            <person name="Evans J.D."/>
        </authorList>
    </citation>
    <scope>NUCLEOTIDE SEQUENCE [LARGE SCALE GENOMIC DNA]</scope>
    <source>
        <strain evidence="1 2">BRL 01</strain>
    </source>
</reference>
<keyword evidence="2" id="KW-1185">Reference proteome</keyword>
<dbReference type="VEuPathDB" id="MicrosporidiaDB:NAPIS_ORF01072"/>
<name>T0LA53_9MICR</name>
<proteinExistence type="predicted"/>
<dbReference type="Proteomes" id="UP000053780">
    <property type="component" value="Unassembled WGS sequence"/>
</dbReference>
<organism evidence="1 2">
    <name type="scientific">Vairimorpha apis BRL 01</name>
    <dbReference type="NCBI Taxonomy" id="1037528"/>
    <lineage>
        <taxon>Eukaryota</taxon>
        <taxon>Fungi</taxon>
        <taxon>Fungi incertae sedis</taxon>
        <taxon>Microsporidia</taxon>
        <taxon>Nosematidae</taxon>
        <taxon>Vairimorpha</taxon>
    </lineage>
</organism>
<gene>
    <name evidence="1" type="ORF">NAPIS_ORF01072</name>
</gene>
<accession>T0LA53</accession>
<dbReference type="EMBL" id="KE647149">
    <property type="protein sequence ID" value="EQB61344.1"/>
    <property type="molecule type" value="Genomic_DNA"/>
</dbReference>
<sequence>MDTYINEYYKQDLIDTSNFNNRPVLKENGWEFPHNLFIYGGDSTFKPEIFRPVTQARKIFQNRHPRFKKNLIKFEDKFFDELNLTNNEILTLQNPNIAKDEDFIKWKNDIIKKQEQIYNEVYDSVDYLESEEERQAEFEYKLLLKERYIEEVQQMNLIIEFYNSFIDIIPKQTCTLVLNEDNKLNSELYIRSKQLMLNLKKANYWNEKQKDKLKLNTD</sequence>